<dbReference type="Gene3D" id="3.40.50.300">
    <property type="entry name" value="P-loop containing nucleotide triphosphate hydrolases"/>
    <property type="match status" value="2"/>
</dbReference>
<dbReference type="PANTHER" id="PTHR32182">
    <property type="entry name" value="DNA REPLICATION AND REPAIR PROTEIN RECF"/>
    <property type="match status" value="1"/>
</dbReference>
<dbReference type="STRING" id="1674920.ACR52_06215"/>
<gene>
    <name evidence="2" type="ORF">ACR52_06215</name>
</gene>
<dbReference type="PANTHER" id="PTHR32182:SF22">
    <property type="entry name" value="ATP-DEPENDENT ENDONUCLEASE, OLD FAMILY-RELATED"/>
    <property type="match status" value="1"/>
</dbReference>
<dbReference type="InterPro" id="IPR054787">
    <property type="entry name" value="TrlF_ATPase"/>
</dbReference>
<organism evidence="2 3">
    <name type="scientific">Pseudomonas fildesensis</name>
    <dbReference type="NCBI Taxonomy" id="1674920"/>
    <lineage>
        <taxon>Bacteria</taxon>
        <taxon>Pseudomonadati</taxon>
        <taxon>Pseudomonadota</taxon>
        <taxon>Gammaproteobacteria</taxon>
        <taxon>Pseudomonadales</taxon>
        <taxon>Pseudomonadaceae</taxon>
        <taxon>Pseudomonas</taxon>
    </lineage>
</organism>
<dbReference type="GO" id="GO:0006302">
    <property type="term" value="P:double-strand break repair"/>
    <property type="evidence" value="ECO:0007669"/>
    <property type="project" value="TreeGrafter"/>
</dbReference>
<dbReference type="GO" id="GO:0016887">
    <property type="term" value="F:ATP hydrolysis activity"/>
    <property type="evidence" value="ECO:0007669"/>
    <property type="project" value="InterPro"/>
</dbReference>
<sequence>MIGRGSEWCRWEPHIHAPGTVLNNQFGGKSPWDDYLIGIEMLTPKIEALAVTDYYLTETYEKVLEFKRAGRLPDVQLIFPNVEIRLDVAAKRGFVNAHLLVCPDDPDHLEQLQRILQRLQFQAHDDTYNCTRADLITLGKRADNKIIDDHAALRHGATQFKVNFDQLRRVLRESEWAKTNILVAVAAGSGDGTSGIHQAADATVRQEIERFAHIIFSSNPGQREYWSGQRSVTQDDLKERYNGCKPCLHGSDAHDHKTVGQPTDERYSWIKGGLEFDALRQACIDPEGRAYVGSEPPRSAMPSQVISHLSISNADWMANPEIQLNPGLVAIIGARGSGKTALADMIAAACDAIPAEAWNTHGAISPSFLARANKLMGEATATLTWGGGTSVTRFLDGRDANDHLSFPRARYLSQQFVEELCSSNGVSDSLIAEIERVIYDTHPHEDREGAIDFEELREYRTSRFKHSREREVEAILELSDRIATEIEKEASVATLKAQVAQKVGLLENYSKDRAKLVVKGSEVQAARHTEVVTAVQAKQTAIQQFTNQRRAFVSLQDEVKSTRSSRAPELLRQAKERYQVSNLSVEQWEEFLLIYKGDVDKSLSHYITWADGQINAMTGPPLPPPATGVQQIAYFPADADLTALTLNLLTAEMNRLETVIGADKVVRAQYTALTQRITQESAALETLKKRLTDAEGSNARRKDLQTEREEAYGRVFQAIESEQDALLDLYAPLLARLAQSSGTLKKLGFTVRRIVNVNAWGAVAEESLLDRRKAGPFQGRGALIEVAERMLRTAWETGSAADVQAAMAVFIETHQRDLLRHAPYGSDQQAELRGWLKQFAHWLFDTDHITVRYEIIYDGTDIRKLSPGTRGIVLLLLYLALDEADDRPLIIDQPEENLDPKSVFEELVGLFINAKSKRQVIMVTHNANLVINTDADQIIVADAGPHSTGGLPLIAYKAGGLENASIRKAVCDILEGGEQAFRERARRLRVRLDR</sequence>
<evidence type="ECO:0000313" key="3">
    <source>
        <dbReference type="Proteomes" id="UP000037551"/>
    </source>
</evidence>
<dbReference type="AlphaFoldDB" id="A0A0J8IXB3"/>
<dbReference type="InterPro" id="IPR003959">
    <property type="entry name" value="ATPase_AAA_core"/>
</dbReference>
<dbReference type="GO" id="GO:0005524">
    <property type="term" value="F:ATP binding"/>
    <property type="evidence" value="ECO:0007669"/>
    <property type="project" value="InterPro"/>
</dbReference>
<accession>A0A0J8IXB3</accession>
<dbReference type="SUPFAM" id="SSF52540">
    <property type="entry name" value="P-loop containing nucleoside triphosphate hydrolases"/>
    <property type="match status" value="1"/>
</dbReference>
<dbReference type="Pfam" id="PF13304">
    <property type="entry name" value="AAA_21"/>
    <property type="match status" value="1"/>
</dbReference>
<dbReference type="GO" id="GO:0000731">
    <property type="term" value="P:DNA synthesis involved in DNA repair"/>
    <property type="evidence" value="ECO:0007669"/>
    <property type="project" value="TreeGrafter"/>
</dbReference>
<dbReference type="Proteomes" id="UP000037551">
    <property type="component" value="Unassembled WGS sequence"/>
</dbReference>
<proteinExistence type="predicted"/>
<keyword evidence="3" id="KW-1185">Reference proteome</keyword>
<dbReference type="RefSeq" id="WP_048721861.1">
    <property type="nucleotide sequence ID" value="NZ_LFMW01000003.1"/>
</dbReference>
<dbReference type="EMBL" id="LFMW01000003">
    <property type="protein sequence ID" value="KMT56576.1"/>
    <property type="molecule type" value="Genomic_DNA"/>
</dbReference>
<dbReference type="OrthoDB" id="9791620at2"/>
<feature type="domain" description="ATPase AAA-type core" evidence="1">
    <location>
        <begin position="860"/>
        <end position="930"/>
    </location>
</feature>
<dbReference type="InterPro" id="IPR027417">
    <property type="entry name" value="P-loop_NTPase"/>
</dbReference>
<dbReference type="GO" id="GO:0016740">
    <property type="term" value="F:transferase activity"/>
    <property type="evidence" value="ECO:0007669"/>
    <property type="project" value="UniProtKB-KW"/>
</dbReference>
<keyword evidence="2" id="KW-0808">Transferase</keyword>
<protein>
    <submittedName>
        <fullName evidence="2">Phosphotransferase</fullName>
    </submittedName>
</protein>
<evidence type="ECO:0000259" key="1">
    <source>
        <dbReference type="Pfam" id="PF13304"/>
    </source>
</evidence>
<dbReference type="NCBIfam" id="NF045780">
    <property type="entry name" value="TrlF_fam_ATP"/>
    <property type="match status" value="1"/>
</dbReference>
<dbReference type="PATRIC" id="fig|1674920.3.peg.3918"/>
<reference evidence="2 3" key="1">
    <citation type="submission" date="2015-06" db="EMBL/GenBank/DDBJ databases">
        <title>Draft genome sequence of an Antarctic Pseudomonas sp. strain KG01 with full potential for biotechnological applications.</title>
        <authorList>
            <person name="Pavlov M.S."/>
            <person name="Lira F."/>
            <person name="Martinez J.L."/>
            <person name="Marshall S.H."/>
        </authorList>
    </citation>
    <scope>NUCLEOTIDE SEQUENCE [LARGE SCALE GENOMIC DNA]</scope>
    <source>
        <strain evidence="2 3">KG01</strain>
    </source>
</reference>
<comment type="caution">
    <text evidence="2">The sequence shown here is derived from an EMBL/GenBank/DDBJ whole genome shotgun (WGS) entry which is preliminary data.</text>
</comment>
<name>A0A0J8IXB3_9PSED</name>
<evidence type="ECO:0000313" key="2">
    <source>
        <dbReference type="EMBL" id="KMT56576.1"/>
    </source>
</evidence>